<accession>A0A7C4EJF8</accession>
<evidence type="ECO:0000259" key="2">
    <source>
        <dbReference type="SMART" id="SM01117"/>
    </source>
</evidence>
<evidence type="ECO:0000313" key="3">
    <source>
        <dbReference type="EMBL" id="HGG92432.1"/>
    </source>
</evidence>
<keyword evidence="1" id="KW-0812">Transmembrane</keyword>
<dbReference type="EMBL" id="DSRP01000397">
    <property type="protein sequence ID" value="HGG92432.1"/>
    <property type="molecule type" value="Genomic_DNA"/>
</dbReference>
<dbReference type="AlphaFoldDB" id="A0A7C4EJF8"/>
<dbReference type="SUPFAM" id="SSF55856">
    <property type="entry name" value="Cytochrome b5-like heme/steroid binding domain"/>
    <property type="match status" value="1"/>
</dbReference>
<protein>
    <submittedName>
        <fullName evidence="3">Cytochrome b5</fullName>
    </submittedName>
</protein>
<keyword evidence="1" id="KW-0472">Membrane</keyword>
<feature type="transmembrane region" description="Helical" evidence="1">
    <location>
        <begin position="245"/>
        <end position="271"/>
    </location>
</feature>
<evidence type="ECO:0000256" key="1">
    <source>
        <dbReference type="SAM" id="Phobius"/>
    </source>
</evidence>
<keyword evidence="1" id="KW-1133">Transmembrane helix</keyword>
<dbReference type="SMART" id="SM01117">
    <property type="entry name" value="Cyt-b5"/>
    <property type="match status" value="1"/>
</dbReference>
<comment type="caution">
    <text evidence="3">The sequence shown here is derived from an EMBL/GenBank/DDBJ whole genome shotgun (WGS) entry which is preliminary data.</text>
</comment>
<feature type="domain" description="Cytochrome b5 heme-binding" evidence="2">
    <location>
        <begin position="8"/>
        <end position="80"/>
    </location>
</feature>
<feature type="transmembrane region" description="Helical" evidence="1">
    <location>
        <begin position="210"/>
        <end position="233"/>
    </location>
</feature>
<dbReference type="Gene3D" id="3.10.120.10">
    <property type="entry name" value="Cytochrome b5-like heme/steroid binding domain"/>
    <property type="match status" value="1"/>
</dbReference>
<feature type="transmembrane region" description="Helical" evidence="1">
    <location>
        <begin position="147"/>
        <end position="167"/>
    </location>
</feature>
<name>A0A7C4EJF8_9BACT</name>
<dbReference type="InterPro" id="IPR001199">
    <property type="entry name" value="Cyt_B5-like_heme/steroid-bd"/>
</dbReference>
<gene>
    <name evidence="3" type="ORF">ENR59_05710</name>
</gene>
<proteinExistence type="predicted"/>
<feature type="transmembrane region" description="Helical" evidence="1">
    <location>
        <begin position="179"/>
        <end position="198"/>
    </location>
</feature>
<dbReference type="Pfam" id="PF00173">
    <property type="entry name" value="Cyt-b5"/>
    <property type="match status" value="1"/>
</dbReference>
<dbReference type="InterPro" id="IPR019251">
    <property type="entry name" value="DUF2231_TM"/>
</dbReference>
<dbReference type="InterPro" id="IPR036400">
    <property type="entry name" value="Cyt_B5-like_heme/steroid_sf"/>
</dbReference>
<organism evidence="3">
    <name type="scientific">Fundidesulfovibrio putealis</name>
    <dbReference type="NCBI Taxonomy" id="270496"/>
    <lineage>
        <taxon>Bacteria</taxon>
        <taxon>Pseudomonadati</taxon>
        <taxon>Thermodesulfobacteriota</taxon>
        <taxon>Desulfovibrionia</taxon>
        <taxon>Desulfovibrionales</taxon>
        <taxon>Desulfovibrionaceae</taxon>
        <taxon>Fundidesulfovibrio</taxon>
    </lineage>
</organism>
<reference evidence="3" key="1">
    <citation type="journal article" date="2020" name="mSystems">
        <title>Genome- and Community-Level Interaction Insights into Carbon Utilization and Element Cycling Functions of Hydrothermarchaeota in Hydrothermal Sediment.</title>
        <authorList>
            <person name="Zhou Z."/>
            <person name="Liu Y."/>
            <person name="Xu W."/>
            <person name="Pan J."/>
            <person name="Luo Z.H."/>
            <person name="Li M."/>
        </authorList>
    </citation>
    <scope>NUCLEOTIDE SEQUENCE [LARGE SCALE GENOMIC DNA]</scope>
    <source>
        <strain evidence="3">SpSt-413</strain>
    </source>
</reference>
<sequence length="275" mass="28814">MTQELKTFTPEELAAFDGKDGRPAYVAYDGKVVDVTGSKIWKGGRHMNRHQAGADMSADLAQAPHKPDVLLRYPQVGVLAPACDTPAAAAAAQAAATQAAPGSQTQAPPAAAQAAVHAQAHAAPDSELPWLLRAVPFLQRHPHPMTVHFPIAFSAGAVLFLALYVLTGKAVFADGVYDLMLAGALFTPVAILTGLATWKYNYGAAGILPVRIKLILSPVLFAQYAAGAAWWLADPSVLSAPGFGQALYGLLVLSTMPVMGVIGWFGAGLTFPLHK</sequence>
<dbReference type="Pfam" id="PF09990">
    <property type="entry name" value="DUF2231"/>
    <property type="match status" value="1"/>
</dbReference>